<feature type="compositionally biased region" description="Basic and acidic residues" evidence="1">
    <location>
        <begin position="187"/>
        <end position="196"/>
    </location>
</feature>
<accession>A0A7R7XGA0</accession>
<proteinExistence type="predicted"/>
<dbReference type="KEGG" id="apuu:APUU_21166A"/>
<name>A0A7R7XGA0_9EURO</name>
<evidence type="ECO:0000313" key="2">
    <source>
        <dbReference type="EMBL" id="BCS20734.1"/>
    </source>
</evidence>
<reference evidence="2" key="1">
    <citation type="submission" date="2021-01" db="EMBL/GenBank/DDBJ databases">
        <authorList>
            <consortium name="Aspergillus puulaauensis MK2 genome sequencing consortium"/>
            <person name="Kazuki M."/>
            <person name="Futagami T."/>
        </authorList>
    </citation>
    <scope>NUCLEOTIDE SEQUENCE</scope>
    <source>
        <strain evidence="2">MK2</strain>
    </source>
</reference>
<sequence length="337" mass="37986">MPSWPSPEPATCAKLTAHVAQILDESGVGSIAWGHQPFSLFQYDRLGKMKVQELIFVINDRQIQDAINALENVAGFPVCTKPKCIELEEQRMLYMDKVRQEHGARRLNPAFGLNAPDRQHCVGVAHFHRGPDSDPDAVFNQDCEEIFGLLGPGSHVVITLMRQGEMMPWLSELKPGPPAANDPHLTTSHDSRFPARADDGPSGPWIDYYAVQMLNRESFVESLIWLLCRDLHRFAYTMWFPMIFSLKRRDKEGSIKLQSEEFGHVWDDLLTGKLLHGTAQLRERLIAERRLPKDLPHIPTDDQFDPFPGVTKAAERNPVLGVAFDALLHLLTKGASP</sequence>
<feature type="region of interest" description="Disordered" evidence="1">
    <location>
        <begin position="174"/>
        <end position="196"/>
    </location>
</feature>
<evidence type="ECO:0000256" key="1">
    <source>
        <dbReference type="SAM" id="MobiDB-lite"/>
    </source>
</evidence>
<reference evidence="2" key="2">
    <citation type="submission" date="2021-02" db="EMBL/GenBank/DDBJ databases">
        <title>Aspergillus puulaauensis MK2 genome sequence.</title>
        <authorList>
            <person name="Futagami T."/>
            <person name="Mori K."/>
            <person name="Kadooka C."/>
            <person name="Tanaka T."/>
        </authorList>
    </citation>
    <scope>NUCLEOTIDE SEQUENCE</scope>
    <source>
        <strain evidence="2">MK2</strain>
    </source>
</reference>
<gene>
    <name evidence="2" type="ORF">APUU_21166A</name>
</gene>
<dbReference type="Proteomes" id="UP000654913">
    <property type="component" value="Chromosome 2"/>
</dbReference>
<dbReference type="EMBL" id="AP024444">
    <property type="protein sequence ID" value="BCS20734.1"/>
    <property type="molecule type" value="Genomic_DNA"/>
</dbReference>
<protein>
    <submittedName>
        <fullName evidence="2">Uncharacterized protein</fullName>
    </submittedName>
</protein>
<evidence type="ECO:0000313" key="3">
    <source>
        <dbReference type="Proteomes" id="UP000654913"/>
    </source>
</evidence>
<keyword evidence="3" id="KW-1185">Reference proteome</keyword>
<organism evidence="2 3">
    <name type="scientific">Aspergillus puulaauensis</name>
    <dbReference type="NCBI Taxonomy" id="1220207"/>
    <lineage>
        <taxon>Eukaryota</taxon>
        <taxon>Fungi</taxon>
        <taxon>Dikarya</taxon>
        <taxon>Ascomycota</taxon>
        <taxon>Pezizomycotina</taxon>
        <taxon>Eurotiomycetes</taxon>
        <taxon>Eurotiomycetidae</taxon>
        <taxon>Eurotiales</taxon>
        <taxon>Aspergillaceae</taxon>
        <taxon>Aspergillus</taxon>
    </lineage>
</organism>
<dbReference type="GeneID" id="64970739"/>
<dbReference type="AlphaFoldDB" id="A0A7R7XGA0"/>
<dbReference type="RefSeq" id="XP_041552928.1">
    <property type="nucleotide sequence ID" value="XM_041699888.1"/>
</dbReference>